<dbReference type="Pfam" id="PF05223">
    <property type="entry name" value="MecA_N"/>
    <property type="match status" value="1"/>
</dbReference>
<dbReference type="InterPro" id="IPR012338">
    <property type="entry name" value="Beta-lactam/transpept-like"/>
</dbReference>
<evidence type="ECO:0000256" key="1">
    <source>
        <dbReference type="ARBA" id="ARBA00004370"/>
    </source>
</evidence>
<dbReference type="InterPro" id="IPR050515">
    <property type="entry name" value="Beta-lactam/transpept"/>
</dbReference>
<protein>
    <submittedName>
        <fullName evidence="9">Penicillin-binding transpeptidase domain-containing protein</fullName>
    </submittedName>
</protein>
<dbReference type="SUPFAM" id="SSF56519">
    <property type="entry name" value="Penicillin binding protein dimerisation domain"/>
    <property type="match status" value="1"/>
</dbReference>
<accession>A0ABN3NGY7</accession>
<feature type="domain" description="Penicillin-binding protein transpeptidase" evidence="6">
    <location>
        <begin position="361"/>
        <end position="656"/>
    </location>
</feature>
<comment type="caution">
    <text evidence="9">The sequence shown here is derived from an EMBL/GenBank/DDBJ whole genome shotgun (WGS) entry which is preliminary data.</text>
</comment>
<feature type="domain" description="Penicillin-binding protein dimerisation" evidence="7">
    <location>
        <begin position="153"/>
        <end position="311"/>
    </location>
</feature>
<dbReference type="SUPFAM" id="SSF56601">
    <property type="entry name" value="beta-lactamase/transpeptidase-like"/>
    <property type="match status" value="1"/>
</dbReference>
<dbReference type="InterPro" id="IPR036138">
    <property type="entry name" value="PBP_dimer_sf"/>
</dbReference>
<dbReference type="InterPro" id="IPR001460">
    <property type="entry name" value="PCN-bd_Tpept"/>
</dbReference>
<dbReference type="InterPro" id="IPR007887">
    <property type="entry name" value="MecA_N"/>
</dbReference>
<comment type="subcellular location">
    <subcellularLocation>
        <location evidence="1">Membrane</location>
    </subcellularLocation>
</comment>
<dbReference type="PANTHER" id="PTHR30627">
    <property type="entry name" value="PEPTIDOGLYCAN D,D-TRANSPEPTIDASE"/>
    <property type="match status" value="1"/>
</dbReference>
<feature type="signal peptide" evidence="5">
    <location>
        <begin position="1"/>
        <end position="25"/>
    </location>
</feature>
<name>A0ABN3NGY7_9ACTN</name>
<evidence type="ECO:0000259" key="8">
    <source>
        <dbReference type="Pfam" id="PF05223"/>
    </source>
</evidence>
<dbReference type="EMBL" id="BAAARY010000007">
    <property type="protein sequence ID" value="GAA2521851.1"/>
    <property type="molecule type" value="Genomic_DNA"/>
</dbReference>
<evidence type="ECO:0000259" key="6">
    <source>
        <dbReference type="Pfam" id="PF00905"/>
    </source>
</evidence>
<dbReference type="Proteomes" id="UP001499978">
    <property type="component" value="Unassembled WGS sequence"/>
</dbReference>
<dbReference type="Gene3D" id="3.40.710.10">
    <property type="entry name" value="DD-peptidase/beta-lactamase superfamily"/>
    <property type="match status" value="1"/>
</dbReference>
<evidence type="ECO:0000256" key="5">
    <source>
        <dbReference type="SAM" id="SignalP"/>
    </source>
</evidence>
<dbReference type="PANTHER" id="PTHR30627:SF24">
    <property type="entry name" value="PENICILLIN-BINDING PROTEIN 4B"/>
    <property type="match status" value="1"/>
</dbReference>
<dbReference type="Pfam" id="PF03717">
    <property type="entry name" value="PBP_dimer"/>
    <property type="match status" value="1"/>
</dbReference>
<feature type="compositionally biased region" description="Low complexity" evidence="4">
    <location>
        <begin position="553"/>
        <end position="565"/>
    </location>
</feature>
<keyword evidence="5" id="KW-0732">Signal</keyword>
<keyword evidence="3" id="KW-0472">Membrane</keyword>
<dbReference type="Gene3D" id="3.90.1310.10">
    <property type="entry name" value="Penicillin-binding protein 2a (Domain 2)"/>
    <property type="match status" value="1"/>
</dbReference>
<reference evidence="9 10" key="1">
    <citation type="journal article" date="2019" name="Int. J. Syst. Evol. Microbiol.">
        <title>The Global Catalogue of Microorganisms (GCM) 10K type strain sequencing project: providing services to taxonomists for standard genome sequencing and annotation.</title>
        <authorList>
            <consortium name="The Broad Institute Genomics Platform"/>
            <consortium name="The Broad Institute Genome Sequencing Center for Infectious Disease"/>
            <person name="Wu L."/>
            <person name="Ma J."/>
        </authorList>
    </citation>
    <scope>NUCLEOTIDE SEQUENCE [LARGE SCALE GENOMIC DNA]</scope>
    <source>
        <strain evidence="9 10">JCM 3367</strain>
    </source>
</reference>
<feature type="region of interest" description="Disordered" evidence="4">
    <location>
        <begin position="538"/>
        <end position="565"/>
    </location>
</feature>
<dbReference type="PROSITE" id="PS51257">
    <property type="entry name" value="PROKAR_LIPOPROTEIN"/>
    <property type="match status" value="1"/>
</dbReference>
<evidence type="ECO:0000256" key="3">
    <source>
        <dbReference type="ARBA" id="ARBA00023136"/>
    </source>
</evidence>
<feature type="domain" description="NTF2-like N-terminal transpeptidase" evidence="8">
    <location>
        <begin position="31"/>
        <end position="145"/>
    </location>
</feature>
<evidence type="ECO:0000256" key="4">
    <source>
        <dbReference type="SAM" id="MobiDB-lite"/>
    </source>
</evidence>
<evidence type="ECO:0000313" key="9">
    <source>
        <dbReference type="EMBL" id="GAA2521851.1"/>
    </source>
</evidence>
<sequence>MRPLPGPTRALGALAVLLTAAGGLAGCSTDSPDPTLAAFLDGWRSGALDKVGFVSPAGEKLAAADVLAQLKQVSGELKDIPPALTRSGRTKANDRAAEYTVDVDWTLPGGARWKYPTTVKLSRKNDAWVVVWEPAVVEPQLTADDALAVERLTAARGPILDATGRPLVAARPVVVVGVQPRLATNVPTLTAAMAAAFKVAGIAVDLADLPARLAAADPDAFVEVVSLREPDYQKIRQRLQPLAGTVFREETRQLAATRTFARALLGTVDPVQRDDMAARPNVYQLGDQVGHGGIQGRYEDRLRGTVGQRVLIASKTPDGATQSREIHRIEAVPGQPVKTTLDVPTQGAAEAALTGQARRAAVVAVRVSDGVVLAAANGPGGGGENLAFTAQVPPGSTFKMVSALGLLDRSAVSLNGPVNCPKTYTVDGRTFSNANKFALGSAPFRVDFAKSCNTAFAALAPKLGPEGLAAAGANLGLGGAWPMGVDTFAGRVSTGGSNAERAAAAFGQGTTVVSPLAMAVATGTVARGGWKPPSVLLDPAPGAAAPPTPTPAGPGASTPADIPASAAPAPAALRATSIGPLHTMMREVVTKGTALALRDLPGGPVHAKTGTAEYDNNPAHTHAWVIGWQGDVAFAVFVENGGASSATAVPITAKFLRALR</sequence>
<evidence type="ECO:0000256" key="2">
    <source>
        <dbReference type="ARBA" id="ARBA00007171"/>
    </source>
</evidence>
<evidence type="ECO:0000259" key="7">
    <source>
        <dbReference type="Pfam" id="PF03717"/>
    </source>
</evidence>
<proteinExistence type="inferred from homology"/>
<evidence type="ECO:0000313" key="10">
    <source>
        <dbReference type="Proteomes" id="UP001499978"/>
    </source>
</evidence>
<organism evidence="9 10">
    <name type="scientific">Pilimelia columellifera subsp. columellifera</name>
    <dbReference type="NCBI Taxonomy" id="706583"/>
    <lineage>
        <taxon>Bacteria</taxon>
        <taxon>Bacillati</taxon>
        <taxon>Actinomycetota</taxon>
        <taxon>Actinomycetes</taxon>
        <taxon>Micromonosporales</taxon>
        <taxon>Micromonosporaceae</taxon>
        <taxon>Pilimelia</taxon>
    </lineage>
</organism>
<comment type="similarity">
    <text evidence="2">Belongs to the transpeptidase family.</text>
</comment>
<gene>
    <name evidence="9" type="ORF">GCM10010201_19700</name>
</gene>
<dbReference type="InterPro" id="IPR005311">
    <property type="entry name" value="PBP_dimer"/>
</dbReference>
<keyword evidence="10" id="KW-1185">Reference proteome</keyword>
<feature type="chain" id="PRO_5046734453" evidence="5">
    <location>
        <begin position="26"/>
        <end position="660"/>
    </location>
</feature>
<dbReference type="RefSeq" id="WP_344171489.1">
    <property type="nucleotide sequence ID" value="NZ_BAAARY010000007.1"/>
</dbReference>
<dbReference type="Pfam" id="PF00905">
    <property type="entry name" value="Transpeptidase"/>
    <property type="match status" value="1"/>
</dbReference>